<sequence length="118" mass="13319">MILARIPLGWPISRAVDPDHAFFICANTLKDKCGKIIRTKGQLKRWREHSSKLLSPIKNSNDLSHFSGTAREPYNINLDPSRIAEVLKALKCRKSNKAREEDRIPSGIYKASPNYCAA</sequence>
<gene>
    <name evidence="1" type="ORF">QYM36_006099</name>
</gene>
<keyword evidence="2" id="KW-1185">Reference proteome</keyword>
<organism evidence="1 2">
    <name type="scientific">Artemia franciscana</name>
    <name type="common">Brine shrimp</name>
    <name type="synonym">Artemia sanfranciscana</name>
    <dbReference type="NCBI Taxonomy" id="6661"/>
    <lineage>
        <taxon>Eukaryota</taxon>
        <taxon>Metazoa</taxon>
        <taxon>Ecdysozoa</taxon>
        <taxon>Arthropoda</taxon>
        <taxon>Crustacea</taxon>
        <taxon>Branchiopoda</taxon>
        <taxon>Anostraca</taxon>
        <taxon>Artemiidae</taxon>
        <taxon>Artemia</taxon>
    </lineage>
</organism>
<evidence type="ECO:0000313" key="2">
    <source>
        <dbReference type="Proteomes" id="UP001187531"/>
    </source>
</evidence>
<proteinExistence type="predicted"/>
<dbReference type="AlphaFoldDB" id="A0AA88I079"/>
<comment type="caution">
    <text evidence="1">The sequence shown here is derived from an EMBL/GenBank/DDBJ whole genome shotgun (WGS) entry which is preliminary data.</text>
</comment>
<dbReference type="Proteomes" id="UP001187531">
    <property type="component" value="Unassembled WGS sequence"/>
</dbReference>
<protein>
    <submittedName>
        <fullName evidence="1">Uncharacterized protein</fullName>
    </submittedName>
</protein>
<dbReference type="EMBL" id="JAVRJZ010000009">
    <property type="protein sequence ID" value="KAK2718969.1"/>
    <property type="molecule type" value="Genomic_DNA"/>
</dbReference>
<reference evidence="1" key="1">
    <citation type="submission" date="2023-07" db="EMBL/GenBank/DDBJ databases">
        <title>Chromosome-level genome assembly of Artemia franciscana.</title>
        <authorList>
            <person name="Jo E."/>
        </authorList>
    </citation>
    <scope>NUCLEOTIDE SEQUENCE</scope>
    <source>
        <tissue evidence="1">Whole body</tissue>
    </source>
</reference>
<name>A0AA88I079_ARTSF</name>
<accession>A0AA88I079</accession>
<evidence type="ECO:0000313" key="1">
    <source>
        <dbReference type="EMBL" id="KAK2718969.1"/>
    </source>
</evidence>